<accession>A0ACA9PE32</accession>
<dbReference type="EMBL" id="CAJVPU010027745">
    <property type="protein sequence ID" value="CAG8704735.1"/>
    <property type="molecule type" value="Genomic_DNA"/>
</dbReference>
<sequence>VGQWNEDSYTFSGGANINTWSRAARRQRMMKTDCQTESSTTVTTSTDESLFEFTCNFEPWNTSINTTKVTISWTNGKDRSIFESFYGHVKKKLEQEFSTDE</sequence>
<evidence type="ECO:0000313" key="2">
    <source>
        <dbReference type="Proteomes" id="UP000789702"/>
    </source>
</evidence>
<protein>
    <submittedName>
        <fullName evidence="1">15903_t:CDS:1</fullName>
    </submittedName>
</protein>
<dbReference type="Proteomes" id="UP000789702">
    <property type="component" value="Unassembled WGS sequence"/>
</dbReference>
<comment type="caution">
    <text evidence="1">The sequence shown here is derived from an EMBL/GenBank/DDBJ whole genome shotgun (WGS) entry which is preliminary data.</text>
</comment>
<feature type="non-terminal residue" evidence="1">
    <location>
        <position position="1"/>
    </location>
</feature>
<organism evidence="1 2">
    <name type="scientific">Dentiscutata heterogama</name>
    <dbReference type="NCBI Taxonomy" id="1316150"/>
    <lineage>
        <taxon>Eukaryota</taxon>
        <taxon>Fungi</taxon>
        <taxon>Fungi incertae sedis</taxon>
        <taxon>Mucoromycota</taxon>
        <taxon>Glomeromycotina</taxon>
        <taxon>Glomeromycetes</taxon>
        <taxon>Diversisporales</taxon>
        <taxon>Gigasporaceae</taxon>
        <taxon>Dentiscutata</taxon>
    </lineage>
</organism>
<keyword evidence="2" id="KW-1185">Reference proteome</keyword>
<reference evidence="1" key="1">
    <citation type="submission" date="2021-06" db="EMBL/GenBank/DDBJ databases">
        <authorList>
            <person name="Kallberg Y."/>
            <person name="Tangrot J."/>
            <person name="Rosling A."/>
        </authorList>
    </citation>
    <scope>NUCLEOTIDE SEQUENCE</scope>
    <source>
        <strain evidence="1">IL203A</strain>
    </source>
</reference>
<gene>
    <name evidence="1" type="ORF">DHETER_LOCUS11938</name>
</gene>
<name>A0ACA9PE32_9GLOM</name>
<proteinExistence type="predicted"/>
<evidence type="ECO:0000313" key="1">
    <source>
        <dbReference type="EMBL" id="CAG8704735.1"/>
    </source>
</evidence>